<dbReference type="RefSeq" id="WP_106112372.1">
    <property type="nucleotide sequence ID" value="NZ_PVSR01000002.1"/>
</dbReference>
<comment type="caution">
    <text evidence="2">The sequence shown here is derived from an EMBL/GenBank/DDBJ whole genome shotgun (WGS) entry which is preliminary data.</text>
</comment>
<dbReference type="InterPro" id="IPR039793">
    <property type="entry name" value="UROS/Hem4"/>
</dbReference>
<evidence type="ECO:0000313" key="2">
    <source>
        <dbReference type="EMBL" id="PRW64799.1"/>
    </source>
</evidence>
<dbReference type="Proteomes" id="UP000239352">
    <property type="component" value="Unassembled WGS sequence"/>
</dbReference>
<dbReference type="InterPro" id="IPR003754">
    <property type="entry name" value="4pyrrol_synth_uPrphyn_synth"/>
</dbReference>
<dbReference type="Gene3D" id="3.40.50.10090">
    <property type="match status" value="2"/>
</dbReference>
<dbReference type="PANTHER" id="PTHR40082">
    <property type="entry name" value="BLR5956 PROTEIN"/>
    <property type="match status" value="1"/>
</dbReference>
<dbReference type="Pfam" id="PF02602">
    <property type="entry name" value="HEM4"/>
    <property type="match status" value="1"/>
</dbReference>
<dbReference type="InterPro" id="IPR036108">
    <property type="entry name" value="4pyrrol_syn_uPrphyn_synt_sf"/>
</dbReference>
<evidence type="ECO:0000313" key="3">
    <source>
        <dbReference type="Proteomes" id="UP000239352"/>
    </source>
</evidence>
<dbReference type="SUPFAM" id="SSF69618">
    <property type="entry name" value="HemD-like"/>
    <property type="match status" value="1"/>
</dbReference>
<organism evidence="2 3">
    <name type="scientific">Actinopolyspora mortivallis</name>
    <dbReference type="NCBI Taxonomy" id="33906"/>
    <lineage>
        <taxon>Bacteria</taxon>
        <taxon>Bacillati</taxon>
        <taxon>Actinomycetota</taxon>
        <taxon>Actinomycetes</taxon>
        <taxon>Actinopolysporales</taxon>
        <taxon>Actinopolysporaceae</taxon>
        <taxon>Actinopolyspora</taxon>
    </lineage>
</organism>
<dbReference type="CDD" id="cd06578">
    <property type="entry name" value="HemD"/>
    <property type="match status" value="1"/>
</dbReference>
<sequence>MGDTDEPLRGYTVGVTAERKAEELASLLERRGAGVLRAPAMHTIPLPADGELAESTARVLAAEVDYVVVTTGMGFRGWMEAADASGDGDALRARLSRAALLARGAKARGAVRGAGLRETWSAPSEETREVLDYLLARDLRGRRVVVQVHGEPMPWFRQRLAEAGAEVLAVTVYRWTDPLEPEKLDGLIDEVIAGRVHALTFTSAPAARNLLGRAERTGRLDRLRAALHDGVLLGCVGPVTAAPLREAGLSCVLPERARNTSLVRTLAERLPSAS</sequence>
<protein>
    <submittedName>
        <fullName evidence="2">Uroporphyrinogen-III synthase</fullName>
    </submittedName>
</protein>
<dbReference type="GO" id="GO:0004852">
    <property type="term" value="F:uroporphyrinogen-III synthase activity"/>
    <property type="evidence" value="ECO:0007669"/>
    <property type="project" value="InterPro"/>
</dbReference>
<name>A0A2T0H0B3_ACTMO</name>
<proteinExistence type="predicted"/>
<keyword evidence="3" id="KW-1185">Reference proteome</keyword>
<reference evidence="2 3" key="1">
    <citation type="submission" date="2018-03" db="EMBL/GenBank/DDBJ databases">
        <title>Actinopolyspora mortivallis from Sahara, screening for active biomolecules.</title>
        <authorList>
            <person name="Selama O."/>
            <person name="Wellington E.M.H."/>
            <person name="Hacene H."/>
        </authorList>
    </citation>
    <scope>NUCLEOTIDE SEQUENCE [LARGE SCALE GENOMIC DNA]</scope>
    <source>
        <strain evidence="2 3">M5A</strain>
    </source>
</reference>
<dbReference type="PANTHER" id="PTHR40082:SF1">
    <property type="entry name" value="BLR5956 PROTEIN"/>
    <property type="match status" value="1"/>
</dbReference>
<dbReference type="AlphaFoldDB" id="A0A2T0H0B3"/>
<accession>A0A2T0H0B3</accession>
<dbReference type="STRING" id="1050202.GCA_000384035_00684"/>
<gene>
    <name evidence="2" type="ORF">CEP50_02985</name>
</gene>
<dbReference type="InParanoid" id="A0A2T0H0B3"/>
<dbReference type="EMBL" id="PVSR01000002">
    <property type="protein sequence ID" value="PRW64799.1"/>
    <property type="molecule type" value="Genomic_DNA"/>
</dbReference>
<dbReference type="GO" id="GO:0006780">
    <property type="term" value="P:uroporphyrinogen III biosynthetic process"/>
    <property type="evidence" value="ECO:0007669"/>
    <property type="project" value="InterPro"/>
</dbReference>
<evidence type="ECO:0000259" key="1">
    <source>
        <dbReference type="Pfam" id="PF02602"/>
    </source>
</evidence>
<dbReference type="NCBIfam" id="NF005568">
    <property type="entry name" value="PRK07239.1"/>
    <property type="match status" value="1"/>
</dbReference>
<feature type="domain" description="Tetrapyrrole biosynthesis uroporphyrinogen III synthase" evidence="1">
    <location>
        <begin position="23"/>
        <end position="263"/>
    </location>
</feature>